<dbReference type="Proteomes" id="UP000192906">
    <property type="component" value="Unassembled WGS sequence"/>
</dbReference>
<dbReference type="Gene3D" id="3.30.1330.60">
    <property type="entry name" value="OmpA-like domain"/>
    <property type="match status" value="1"/>
</dbReference>
<dbReference type="EMBL" id="FWZU01000005">
    <property type="protein sequence ID" value="SMF33457.1"/>
    <property type="molecule type" value="Genomic_DNA"/>
</dbReference>
<sequence>MLKDIYMKWKNLDRKIRWGSIFSSVFIVYTLIGFLLVPLILKSVIRNKLPELLSRPVEIKDAGFNPLNLDLHLEGFRIGKKNGEGNLFSFKSFDVNFDSFSLFRLSAIFDDLIINDPQIDITLFPDGSSVSDLFSGDDGKAEKKSTSFFPFIVRNLLVSNGTCKIYDDYRHFQHVVSDLNLAVPFTSSLAGDSNEFVQPSLSMVINGTPFVLKGNTLPFKNTLHTDFNFTLEKAELGEYWVYLPIYNTTVLKSGTLSADLNLSFERSENSMPTMMLGGKFFIRDFDLERKSKSPLLKFKQLDIDIAEFGLLRRVFKIKSVNLTEPFFKIALNPDGSPDILDILPKPVSAGQNATADHSPQKEEEKGPDLLAEIGSMSVTGGTVDFTDNAFGNGFTKVIGPVSVTAENLSTEKGKAGTYSVNVGNEGGEVVKVGGSLGLIPLAVKGFASVTNLNVPDYEKYMEDSVPLAVTSGKIALGTNFNIAPDDNGLIRLEGIKLDVKDFTLSPKGGGDPLISLGGFAASNGTVDVGEKSVVIDSVDLHKALIKLMRDSKGIDLIKLMEKHQQTIDAKKGIVLVGNATEPSLKEIHPAAEASSDKSDAGAWKVAINSVNLTDSSFGLVDNAAAKKTTTDISELHGSVKGISFPENKPLILTLEGVINKRGNLKVSGRGVLSPVSVSGDLFVRKLRLRDFNGYLPPEMQMNIARGHIDVSGQWTFDAEDKAIATYKGKAQVKDLLLRDSKGDKQFFHLYELAVRDIDFTSDPFKVNVRLIDVLSPEVLVDKEADGTFNISRILTGKLAVPVDENVVQEQAQAAASKVEVGGAGNSLAADSANAGSVANSTAAETGSSASADNFIFLNKIAMTNGTVLFQDHTVSPVFELDITKMISAVRGLELPHGKRTDLSFNATFDQQAPLVAEGYLQPTDDGADTDLKVTLINLDMTQLSPYTRKFIAYPVSKGMLSADVAVSLKGKILSTNNVFDIYQFDVGNKVSSPDAQNIPIGLGLALLKDSSGNIRLDIPVEGNVDDPQFRLGRVIGRAILNILIKAVTSPFSLIGAMIGGGEDMDVLVFEPGIAVPQDSSKSKIESVAKAMKSRPGLKLEITGFTAPEDIPALKVAMFKRMVAKPKFLELEEDGKAPASIDDVVISKEEYPEYLEEAYATAPFEKPKNFLGMVESRPVPEMEQALRDYIKVTDTDLEELARSRAEKIRVILTSDKGVEAERVFLKRAATGKGAGPRVELGLQN</sequence>
<keyword evidence="1" id="KW-0812">Transmembrane</keyword>
<reference evidence="3" key="1">
    <citation type="submission" date="2017-04" db="EMBL/GenBank/DDBJ databases">
        <authorList>
            <person name="Varghese N."/>
            <person name="Submissions S."/>
        </authorList>
    </citation>
    <scope>NUCLEOTIDE SEQUENCE [LARGE SCALE GENOMIC DNA]</scope>
    <source>
        <strain evidence="3">K3S</strain>
    </source>
</reference>
<evidence type="ECO:0000313" key="2">
    <source>
        <dbReference type="EMBL" id="SMF33457.1"/>
    </source>
</evidence>
<dbReference type="InterPro" id="IPR008023">
    <property type="entry name" value="DUF748"/>
</dbReference>
<organism evidence="2 3">
    <name type="scientific">Desulfovibrio gilichinskyi</name>
    <dbReference type="NCBI Taxonomy" id="1519643"/>
    <lineage>
        <taxon>Bacteria</taxon>
        <taxon>Pseudomonadati</taxon>
        <taxon>Thermodesulfobacteriota</taxon>
        <taxon>Desulfovibrionia</taxon>
        <taxon>Desulfovibrionales</taxon>
        <taxon>Desulfovibrionaceae</taxon>
        <taxon>Desulfovibrio</taxon>
    </lineage>
</organism>
<keyword evidence="3" id="KW-1185">Reference proteome</keyword>
<dbReference type="PANTHER" id="PTHR30441">
    <property type="entry name" value="DUF748 DOMAIN-CONTAINING PROTEIN"/>
    <property type="match status" value="1"/>
</dbReference>
<dbReference type="AlphaFoldDB" id="A0A1X7EGB0"/>
<feature type="transmembrane region" description="Helical" evidence="1">
    <location>
        <begin position="21"/>
        <end position="41"/>
    </location>
</feature>
<dbReference type="InterPro" id="IPR052894">
    <property type="entry name" value="AsmA-related"/>
</dbReference>
<dbReference type="GO" id="GO:0005886">
    <property type="term" value="C:plasma membrane"/>
    <property type="evidence" value="ECO:0007669"/>
    <property type="project" value="TreeGrafter"/>
</dbReference>
<dbReference type="PANTHER" id="PTHR30441:SF8">
    <property type="entry name" value="DUF748 DOMAIN-CONTAINING PROTEIN"/>
    <property type="match status" value="1"/>
</dbReference>
<keyword evidence="1" id="KW-0472">Membrane</keyword>
<dbReference type="OrthoDB" id="9757969at2"/>
<name>A0A1X7EGB0_9BACT</name>
<dbReference type="STRING" id="1519643.SAMN06295933_2905"/>
<proteinExistence type="predicted"/>
<dbReference type="RefSeq" id="WP_085103488.1">
    <property type="nucleotide sequence ID" value="NZ_FWZU01000005.1"/>
</dbReference>
<dbReference type="GO" id="GO:0090313">
    <property type="term" value="P:regulation of protein targeting to membrane"/>
    <property type="evidence" value="ECO:0007669"/>
    <property type="project" value="TreeGrafter"/>
</dbReference>
<evidence type="ECO:0000313" key="3">
    <source>
        <dbReference type="Proteomes" id="UP000192906"/>
    </source>
</evidence>
<gene>
    <name evidence="2" type="ORF">SAMN06295933_2905</name>
</gene>
<dbReference type="Pfam" id="PF05359">
    <property type="entry name" value="DUF748"/>
    <property type="match status" value="3"/>
</dbReference>
<evidence type="ECO:0000256" key="1">
    <source>
        <dbReference type="SAM" id="Phobius"/>
    </source>
</evidence>
<protein>
    <recommendedName>
        <fullName evidence="4">DUF748 domain-containing protein</fullName>
    </recommendedName>
</protein>
<evidence type="ECO:0008006" key="4">
    <source>
        <dbReference type="Google" id="ProtNLM"/>
    </source>
</evidence>
<dbReference type="InterPro" id="IPR036737">
    <property type="entry name" value="OmpA-like_sf"/>
</dbReference>
<accession>A0A1X7EGB0</accession>
<keyword evidence="1" id="KW-1133">Transmembrane helix</keyword>